<proteinExistence type="inferred from homology"/>
<sequence length="528" mass="57149">MAALSPLTPIIIGIGEIRQKDFTIEICHEPAELILSAIRNASKDSGIDAINSLHSISVVPPWSWNYDDLPKLLAQRLGIQPPHLELASHGGNTPALLCDKAAARVASGESKMAVVTGGEALASLFACQKAGKLPPPGWTAVDPNSKRYSPGDTSLKQGVGATHSIGNPIQVYPLYENAYRKENKQSYVENHQESAELYTQFDKIACQHPNSWRAGETPRNLEDIKTVSKRNRMICTPYPLLMNAFNGVNLAAACIITSVEYATKLGVPREKWVYLTGGAGSNDSQDFWERKNYSSSPAIEYSIDNALEAAGLAKDEIDCFDFYSCFPVVPKIACKHVGLNLLDPKKPITLLGGLTSFGGAGNNYSLHVGHIPIMMSSSDHDRQAIAEMVKVIRNGKYQNGLVLANGGVLSWQHAICLSAQPKRKGSSYQAQRVLDNGQTSQGPAFTDEAQGGAIIETYTVDHDRSGSKLGHIVGRLIETGERFIANHGDEMTLLALVSTITEPIGMKGFVRVGSDGRNLFTVDPPVKL</sequence>
<accession>A0A2L2TWU5</accession>
<dbReference type="GO" id="GO:0016746">
    <property type="term" value="F:acyltransferase activity"/>
    <property type="evidence" value="ECO:0007669"/>
    <property type="project" value="UniProtKB-KW"/>
</dbReference>
<feature type="domain" description="Thiolase-like protein type 1 additional C-terminal" evidence="4">
    <location>
        <begin position="442"/>
        <end position="511"/>
    </location>
</feature>
<dbReference type="Gene3D" id="3.40.47.10">
    <property type="match status" value="1"/>
</dbReference>
<evidence type="ECO:0000256" key="2">
    <source>
        <dbReference type="ARBA" id="ARBA00022679"/>
    </source>
</evidence>
<dbReference type="InterPro" id="IPR040771">
    <property type="entry name" value="TLP1_add_C"/>
</dbReference>
<comment type="similarity">
    <text evidence="1">Belongs to the thiolase-like superfamily. Thiolase family.</text>
</comment>
<evidence type="ECO:0000259" key="4">
    <source>
        <dbReference type="Pfam" id="PF18313"/>
    </source>
</evidence>
<dbReference type="InterPro" id="IPR016039">
    <property type="entry name" value="Thiolase-like"/>
</dbReference>
<dbReference type="SUPFAM" id="SSF53901">
    <property type="entry name" value="Thiolase-like"/>
    <property type="match status" value="1"/>
</dbReference>
<reference evidence="6" key="1">
    <citation type="submission" date="2014-10" db="EMBL/GenBank/DDBJ databases">
        <authorList>
            <person name="King R."/>
        </authorList>
    </citation>
    <scope>NUCLEOTIDE SEQUENCE [LARGE SCALE GENOMIC DNA]</scope>
    <source>
        <strain evidence="6">A3/5</strain>
    </source>
</reference>
<keyword evidence="6" id="KW-1185">Reference proteome</keyword>
<dbReference type="Gene3D" id="2.40.50.840">
    <property type="match status" value="1"/>
</dbReference>
<keyword evidence="2" id="KW-0808">Transferase</keyword>
<dbReference type="PANTHER" id="PTHR18919:SF139">
    <property type="entry name" value="THIOLASE-LIKE PROTEIN TYPE 1 ADDITIONAL C-TERMINAL DOMAIN-CONTAINING PROTEIN"/>
    <property type="match status" value="1"/>
</dbReference>
<dbReference type="Proteomes" id="UP000245910">
    <property type="component" value="Chromosome III"/>
</dbReference>
<name>A0A2L2TWU5_9HYPO</name>
<evidence type="ECO:0000313" key="5">
    <source>
        <dbReference type="EMBL" id="CEI70487.1"/>
    </source>
</evidence>
<evidence type="ECO:0000313" key="6">
    <source>
        <dbReference type="Proteomes" id="UP000245910"/>
    </source>
</evidence>
<protein>
    <recommendedName>
        <fullName evidence="4">Thiolase-like protein type 1 additional C-terminal domain-containing protein</fullName>
    </recommendedName>
</protein>
<evidence type="ECO:0000256" key="3">
    <source>
        <dbReference type="ARBA" id="ARBA00023315"/>
    </source>
</evidence>
<dbReference type="STRING" id="56646.A0A2L2TWU5"/>
<dbReference type="CDD" id="cd00829">
    <property type="entry name" value="SCP-x_thiolase"/>
    <property type="match status" value="1"/>
</dbReference>
<dbReference type="Pfam" id="PF18313">
    <property type="entry name" value="TLP1_add_C"/>
    <property type="match status" value="1"/>
</dbReference>
<dbReference type="AlphaFoldDB" id="A0A2L2TWU5"/>
<evidence type="ECO:0000256" key="1">
    <source>
        <dbReference type="ARBA" id="ARBA00010982"/>
    </source>
</evidence>
<organism evidence="5 6">
    <name type="scientific">Fusarium venenatum</name>
    <dbReference type="NCBI Taxonomy" id="56646"/>
    <lineage>
        <taxon>Eukaryota</taxon>
        <taxon>Fungi</taxon>
        <taxon>Dikarya</taxon>
        <taxon>Ascomycota</taxon>
        <taxon>Pezizomycotina</taxon>
        <taxon>Sordariomycetes</taxon>
        <taxon>Hypocreomycetidae</taxon>
        <taxon>Hypocreales</taxon>
        <taxon>Nectriaceae</taxon>
        <taxon>Fusarium</taxon>
    </lineage>
</organism>
<dbReference type="EMBL" id="LN649231">
    <property type="protein sequence ID" value="CEI70487.1"/>
    <property type="molecule type" value="Genomic_DNA"/>
</dbReference>
<dbReference type="PANTHER" id="PTHR18919">
    <property type="entry name" value="ACETYL-COA C-ACYLTRANSFERASE"/>
    <property type="match status" value="1"/>
</dbReference>
<keyword evidence="3" id="KW-0012">Acyltransferase</keyword>